<gene>
    <name evidence="2" type="ORF">NTEN_LOCUS13475</name>
</gene>
<proteinExistence type="predicted"/>
<organism evidence="2 3">
    <name type="scientific">Nesidiocoris tenuis</name>
    <dbReference type="NCBI Taxonomy" id="355587"/>
    <lineage>
        <taxon>Eukaryota</taxon>
        <taxon>Metazoa</taxon>
        <taxon>Ecdysozoa</taxon>
        <taxon>Arthropoda</taxon>
        <taxon>Hexapoda</taxon>
        <taxon>Insecta</taxon>
        <taxon>Pterygota</taxon>
        <taxon>Neoptera</taxon>
        <taxon>Paraneoptera</taxon>
        <taxon>Hemiptera</taxon>
        <taxon>Heteroptera</taxon>
        <taxon>Panheteroptera</taxon>
        <taxon>Cimicomorpha</taxon>
        <taxon>Miridae</taxon>
        <taxon>Dicyphina</taxon>
        <taxon>Nesidiocoris</taxon>
    </lineage>
</organism>
<dbReference type="Proteomes" id="UP000479000">
    <property type="component" value="Unassembled WGS sequence"/>
</dbReference>
<reference evidence="2 3" key="1">
    <citation type="submission" date="2020-02" db="EMBL/GenBank/DDBJ databases">
        <authorList>
            <person name="Ferguson B K."/>
        </authorList>
    </citation>
    <scope>NUCLEOTIDE SEQUENCE [LARGE SCALE GENOMIC DNA]</scope>
</reference>
<keyword evidence="3" id="KW-1185">Reference proteome</keyword>
<sequence>MAGSLKPFYCACAAPLPPTFCRQNPSGNHSIRRISSRSRTVDFGFSITTSRFPRFIEAKERTDIPRKLRRGRACGSTSTRPVKPKKHYRSVAKKNSKIRSEAKFRRGSSSGPLDPLPTTCTRVEG</sequence>
<feature type="region of interest" description="Disordered" evidence="1">
    <location>
        <begin position="70"/>
        <end position="125"/>
    </location>
</feature>
<protein>
    <submittedName>
        <fullName evidence="2">Uncharacterized protein</fullName>
    </submittedName>
</protein>
<evidence type="ECO:0000256" key="1">
    <source>
        <dbReference type="SAM" id="MobiDB-lite"/>
    </source>
</evidence>
<name>A0A6H5GYU1_9HEMI</name>
<feature type="non-terminal residue" evidence="2">
    <location>
        <position position="125"/>
    </location>
</feature>
<accession>A0A6H5GYU1</accession>
<dbReference type="AlphaFoldDB" id="A0A6H5GYU1"/>
<feature type="compositionally biased region" description="Basic residues" evidence="1">
    <location>
        <begin position="82"/>
        <end position="97"/>
    </location>
</feature>
<dbReference type="EMBL" id="CADCXU010020280">
    <property type="protein sequence ID" value="CAB0008229.1"/>
    <property type="molecule type" value="Genomic_DNA"/>
</dbReference>
<evidence type="ECO:0000313" key="3">
    <source>
        <dbReference type="Proteomes" id="UP000479000"/>
    </source>
</evidence>
<evidence type="ECO:0000313" key="2">
    <source>
        <dbReference type="EMBL" id="CAB0008229.1"/>
    </source>
</evidence>